<dbReference type="GO" id="GO:0005886">
    <property type="term" value="C:plasma membrane"/>
    <property type="evidence" value="ECO:0007669"/>
    <property type="project" value="UniProtKB-SubCell"/>
</dbReference>
<keyword evidence="9" id="KW-0046">Antibiotic resistance</keyword>
<feature type="transmembrane region" description="Helical" evidence="10">
    <location>
        <begin position="313"/>
        <end position="332"/>
    </location>
</feature>
<name>A0A9W6GNB0_9FUSO</name>
<dbReference type="PIRSF" id="PIRSF006603">
    <property type="entry name" value="DinF"/>
    <property type="match status" value="1"/>
</dbReference>
<feature type="transmembrane region" description="Helical" evidence="10">
    <location>
        <begin position="53"/>
        <end position="78"/>
    </location>
</feature>
<dbReference type="GO" id="GO:0015297">
    <property type="term" value="F:antiporter activity"/>
    <property type="evidence" value="ECO:0007669"/>
    <property type="project" value="InterPro"/>
</dbReference>
<dbReference type="Pfam" id="PF01554">
    <property type="entry name" value="MatE"/>
    <property type="match status" value="2"/>
</dbReference>
<evidence type="ECO:0000256" key="4">
    <source>
        <dbReference type="ARBA" id="ARBA00022448"/>
    </source>
</evidence>
<dbReference type="AlphaFoldDB" id="A0A9W6GNB0"/>
<dbReference type="Proteomes" id="UP001144471">
    <property type="component" value="Unassembled WGS sequence"/>
</dbReference>
<evidence type="ECO:0000256" key="6">
    <source>
        <dbReference type="ARBA" id="ARBA00022692"/>
    </source>
</evidence>
<dbReference type="InterPro" id="IPR048279">
    <property type="entry name" value="MdtK-like"/>
</dbReference>
<evidence type="ECO:0000256" key="9">
    <source>
        <dbReference type="ARBA" id="ARBA00023251"/>
    </source>
</evidence>
<sequence>MERLKTESITSLFLKYLIPSVTGTLSVGVLIFIDTVFIGRGVGSMGLAALNTAIPVFTLYSSTGLLLGMGGATAAAIDSGRGNIRGKNKIFSHAVILATGIGIIFTLLQGIFINGLTGILGATKTLFPMVKSYLGIISKFTLFYLVPHTLNAFIRNDGNPNLTMIGMVVCGIINIILDYVFIFIFGWGMAGAALATGLAQVAYFLILILHFYSPRNTLRIQRRKFQLETATRIFRIGFPSFLNDTSMGIAIFAFNLVLFRIRGDLAVSAYSIILNINFLVYLIFVGISQACQPLLSINYGAGNHDRVKETMKLGFLTSALVAVATIVLLNVFKYPIIRLFNREDMELIGMAAVGMPIFFSATLFMGLNIIYAILFQAVENPSVSSLLTFLRGLGLIIAGLTLLPNILGINGVWGTPLFAETITLITALIFYRRFKSKSANHN</sequence>
<evidence type="ECO:0000313" key="11">
    <source>
        <dbReference type="EMBL" id="GLI56841.1"/>
    </source>
</evidence>
<feature type="transmembrane region" description="Helical" evidence="10">
    <location>
        <begin position="193"/>
        <end position="212"/>
    </location>
</feature>
<accession>A0A9W6GNB0</accession>
<gene>
    <name evidence="11" type="ORF">PM10SUCC1_23550</name>
</gene>
<feature type="transmembrane region" description="Helical" evidence="10">
    <location>
        <begin position="12"/>
        <end position="33"/>
    </location>
</feature>
<dbReference type="PANTHER" id="PTHR43823:SF3">
    <property type="entry name" value="MULTIDRUG EXPORT PROTEIN MEPA"/>
    <property type="match status" value="1"/>
</dbReference>
<dbReference type="InterPro" id="IPR051327">
    <property type="entry name" value="MATE_MepA_subfamily"/>
</dbReference>
<keyword evidence="6 10" id="KW-0812">Transmembrane</keyword>
<keyword evidence="5" id="KW-1003">Cell membrane</keyword>
<evidence type="ECO:0000256" key="5">
    <source>
        <dbReference type="ARBA" id="ARBA00022475"/>
    </source>
</evidence>
<reference evidence="11" key="1">
    <citation type="submission" date="2022-12" db="EMBL/GenBank/DDBJ databases">
        <title>Reference genome sequencing for broad-spectrum identification of bacterial and archaeal isolates by mass spectrometry.</title>
        <authorList>
            <person name="Sekiguchi Y."/>
            <person name="Tourlousse D.M."/>
        </authorList>
    </citation>
    <scope>NUCLEOTIDE SEQUENCE</scope>
    <source>
        <strain evidence="11">10succ1</strain>
    </source>
</reference>
<dbReference type="PANTHER" id="PTHR43823">
    <property type="entry name" value="SPORULATION PROTEIN YKVU"/>
    <property type="match status" value="1"/>
</dbReference>
<evidence type="ECO:0000256" key="7">
    <source>
        <dbReference type="ARBA" id="ARBA00022989"/>
    </source>
</evidence>
<evidence type="ECO:0000256" key="8">
    <source>
        <dbReference type="ARBA" id="ARBA00023136"/>
    </source>
</evidence>
<comment type="caution">
    <text evidence="11">The sequence shown here is derived from an EMBL/GenBank/DDBJ whole genome shotgun (WGS) entry which is preliminary data.</text>
</comment>
<evidence type="ECO:0000256" key="1">
    <source>
        <dbReference type="ARBA" id="ARBA00004651"/>
    </source>
</evidence>
<dbReference type="CDD" id="cd13143">
    <property type="entry name" value="MATE_MepA_like"/>
    <property type="match status" value="1"/>
</dbReference>
<evidence type="ECO:0000256" key="2">
    <source>
        <dbReference type="ARBA" id="ARBA00008417"/>
    </source>
</evidence>
<feature type="transmembrane region" description="Helical" evidence="10">
    <location>
        <begin position="413"/>
        <end position="431"/>
    </location>
</feature>
<keyword evidence="7 10" id="KW-1133">Transmembrane helix</keyword>
<keyword evidence="4" id="KW-0813">Transport</keyword>
<feature type="transmembrane region" description="Helical" evidence="10">
    <location>
        <begin position="386"/>
        <end position="407"/>
    </location>
</feature>
<dbReference type="InterPro" id="IPR002528">
    <property type="entry name" value="MATE_fam"/>
</dbReference>
<keyword evidence="12" id="KW-1185">Reference proteome</keyword>
<comment type="similarity">
    <text evidence="2">Belongs to the multi antimicrobial extrusion (MATE) (TC 2.A.66.1) family. MepA subfamily.</text>
</comment>
<feature type="transmembrane region" description="Helical" evidence="10">
    <location>
        <begin position="133"/>
        <end position="153"/>
    </location>
</feature>
<evidence type="ECO:0000256" key="3">
    <source>
        <dbReference type="ARBA" id="ARBA00022106"/>
    </source>
</evidence>
<proteinExistence type="inferred from homology"/>
<comment type="subcellular location">
    <subcellularLocation>
        <location evidence="1">Cell membrane</location>
        <topology evidence="1">Multi-pass membrane protein</topology>
    </subcellularLocation>
</comment>
<keyword evidence="8 10" id="KW-0472">Membrane</keyword>
<dbReference type="EMBL" id="BSDY01000010">
    <property type="protein sequence ID" value="GLI56841.1"/>
    <property type="molecule type" value="Genomic_DNA"/>
</dbReference>
<dbReference type="GO" id="GO:0042910">
    <property type="term" value="F:xenobiotic transmembrane transporter activity"/>
    <property type="evidence" value="ECO:0007669"/>
    <property type="project" value="InterPro"/>
</dbReference>
<feature type="transmembrane region" description="Helical" evidence="10">
    <location>
        <begin position="233"/>
        <end position="258"/>
    </location>
</feature>
<dbReference type="GO" id="GO:0046677">
    <property type="term" value="P:response to antibiotic"/>
    <property type="evidence" value="ECO:0007669"/>
    <property type="project" value="UniProtKB-KW"/>
</dbReference>
<feature type="transmembrane region" description="Helical" evidence="10">
    <location>
        <begin position="352"/>
        <end position="374"/>
    </location>
</feature>
<protein>
    <recommendedName>
        <fullName evidence="3">Multidrug export protein MepA</fullName>
    </recommendedName>
</protein>
<dbReference type="InterPro" id="IPR045070">
    <property type="entry name" value="MATE_MepA-like"/>
</dbReference>
<feature type="transmembrane region" description="Helical" evidence="10">
    <location>
        <begin position="90"/>
        <end position="113"/>
    </location>
</feature>
<dbReference type="RefSeq" id="WP_281836217.1">
    <property type="nucleotide sequence ID" value="NZ_BSDY01000010.1"/>
</dbReference>
<organism evidence="11 12">
    <name type="scientific">Propionigenium maris DSM 9537</name>
    <dbReference type="NCBI Taxonomy" id="1123000"/>
    <lineage>
        <taxon>Bacteria</taxon>
        <taxon>Fusobacteriati</taxon>
        <taxon>Fusobacteriota</taxon>
        <taxon>Fusobacteriia</taxon>
        <taxon>Fusobacteriales</taxon>
        <taxon>Fusobacteriaceae</taxon>
        <taxon>Propionigenium</taxon>
    </lineage>
</organism>
<dbReference type="NCBIfam" id="TIGR00797">
    <property type="entry name" value="matE"/>
    <property type="match status" value="1"/>
</dbReference>
<evidence type="ECO:0000313" key="12">
    <source>
        <dbReference type="Proteomes" id="UP001144471"/>
    </source>
</evidence>
<evidence type="ECO:0000256" key="10">
    <source>
        <dbReference type="SAM" id="Phobius"/>
    </source>
</evidence>
<feature type="transmembrane region" description="Helical" evidence="10">
    <location>
        <begin position="165"/>
        <end position="187"/>
    </location>
</feature>